<comment type="caution">
    <text evidence="1">The sequence shown here is derived from an EMBL/GenBank/DDBJ whole genome shotgun (WGS) entry which is preliminary data.</text>
</comment>
<protein>
    <submittedName>
        <fullName evidence="1">Uncharacterized protein</fullName>
    </submittedName>
</protein>
<evidence type="ECO:0000313" key="2">
    <source>
        <dbReference type="Proteomes" id="UP001501436"/>
    </source>
</evidence>
<evidence type="ECO:0000313" key="1">
    <source>
        <dbReference type="EMBL" id="GAA4906692.1"/>
    </source>
</evidence>
<dbReference type="EMBL" id="BAABJI010000001">
    <property type="protein sequence ID" value="GAA4906692.1"/>
    <property type="molecule type" value="Genomic_DNA"/>
</dbReference>
<name>A0ABP9FSG7_9SPHI</name>
<dbReference type="Proteomes" id="UP001501436">
    <property type="component" value="Unassembled WGS sequence"/>
</dbReference>
<keyword evidence="2" id="KW-1185">Reference proteome</keyword>
<reference evidence="2" key="1">
    <citation type="journal article" date="2019" name="Int. J. Syst. Evol. Microbiol.">
        <title>The Global Catalogue of Microorganisms (GCM) 10K type strain sequencing project: providing services to taxonomists for standard genome sequencing and annotation.</title>
        <authorList>
            <consortium name="The Broad Institute Genomics Platform"/>
            <consortium name="The Broad Institute Genome Sequencing Center for Infectious Disease"/>
            <person name="Wu L."/>
            <person name="Ma J."/>
        </authorList>
    </citation>
    <scope>NUCLEOTIDE SEQUENCE [LARGE SCALE GENOMIC DNA]</scope>
    <source>
        <strain evidence="2">JCM 18283</strain>
    </source>
</reference>
<gene>
    <name evidence="1" type="ORF">GCM10023313_06780</name>
</gene>
<organism evidence="1 2">
    <name type="scientific">Mucilaginibacter defluvii</name>
    <dbReference type="NCBI Taxonomy" id="1196019"/>
    <lineage>
        <taxon>Bacteria</taxon>
        <taxon>Pseudomonadati</taxon>
        <taxon>Bacteroidota</taxon>
        <taxon>Sphingobacteriia</taxon>
        <taxon>Sphingobacteriales</taxon>
        <taxon>Sphingobacteriaceae</taxon>
        <taxon>Mucilaginibacter</taxon>
    </lineage>
</organism>
<proteinExistence type="predicted"/>
<sequence length="68" mass="7809">MRPAVIWADTERENESNITVKIAFTFLQAENTHQFITNTLSGAGQAFMPVSQLLIRDMHLYDVKTQRL</sequence>
<accession>A0ABP9FSG7</accession>